<dbReference type="InterPro" id="IPR001841">
    <property type="entry name" value="Znf_RING"/>
</dbReference>
<evidence type="ECO:0000313" key="6">
    <source>
        <dbReference type="EMBL" id="TNV81359.1"/>
    </source>
</evidence>
<comment type="caution">
    <text evidence="6">The sequence shown here is derived from an EMBL/GenBank/DDBJ whole genome shotgun (WGS) entry which is preliminary data.</text>
</comment>
<gene>
    <name evidence="7" type="ORF">FGO68_gene17334</name>
    <name evidence="6" type="ORF">FGO68_gene6788</name>
</gene>
<dbReference type="EMBL" id="RRYP01006208">
    <property type="protein sequence ID" value="TNV81385.1"/>
    <property type="molecule type" value="Genomic_DNA"/>
</dbReference>
<reference evidence="6" key="1">
    <citation type="submission" date="2019-06" db="EMBL/GenBank/DDBJ databases">
        <authorList>
            <person name="Zheng W."/>
        </authorList>
    </citation>
    <scope>NUCLEOTIDE SEQUENCE</scope>
    <source>
        <strain evidence="6">QDHG01</strain>
    </source>
</reference>
<dbReference type="InterPro" id="IPR013083">
    <property type="entry name" value="Znf_RING/FYVE/PHD"/>
</dbReference>
<dbReference type="GO" id="GO:0006511">
    <property type="term" value="P:ubiquitin-dependent protein catabolic process"/>
    <property type="evidence" value="ECO:0007669"/>
    <property type="project" value="TreeGrafter"/>
</dbReference>
<dbReference type="SMART" id="SM00184">
    <property type="entry name" value="RING"/>
    <property type="match status" value="1"/>
</dbReference>
<dbReference type="Proteomes" id="UP000785679">
    <property type="component" value="Unassembled WGS sequence"/>
</dbReference>
<proteinExistence type="predicted"/>
<sequence>MQIPIKTVVKEDPNRLCAICLKAYVKGNKVFFLPCKHHFHIDCIKPWFDKNHVCPTCRFNINENKHAGAGSTD</sequence>
<dbReference type="SUPFAM" id="SSF57850">
    <property type="entry name" value="RING/U-box"/>
    <property type="match status" value="1"/>
</dbReference>
<dbReference type="OrthoDB" id="302668at2759"/>
<evidence type="ECO:0000256" key="3">
    <source>
        <dbReference type="ARBA" id="ARBA00022833"/>
    </source>
</evidence>
<dbReference type="Pfam" id="PF13639">
    <property type="entry name" value="zf-RING_2"/>
    <property type="match status" value="1"/>
</dbReference>
<evidence type="ECO:0000313" key="8">
    <source>
        <dbReference type="Proteomes" id="UP000785679"/>
    </source>
</evidence>
<feature type="domain" description="RING-type" evidence="5">
    <location>
        <begin position="17"/>
        <end position="58"/>
    </location>
</feature>
<organism evidence="6 8">
    <name type="scientific">Halteria grandinella</name>
    <dbReference type="NCBI Taxonomy" id="5974"/>
    <lineage>
        <taxon>Eukaryota</taxon>
        <taxon>Sar</taxon>
        <taxon>Alveolata</taxon>
        <taxon>Ciliophora</taxon>
        <taxon>Intramacronucleata</taxon>
        <taxon>Spirotrichea</taxon>
        <taxon>Stichotrichia</taxon>
        <taxon>Sporadotrichida</taxon>
        <taxon>Halteriidae</taxon>
        <taxon>Halteria</taxon>
    </lineage>
</organism>
<keyword evidence="3" id="KW-0862">Zinc</keyword>
<dbReference type="InterPro" id="IPR051834">
    <property type="entry name" value="RING_finger_E3_ligase"/>
</dbReference>
<evidence type="ECO:0000256" key="2">
    <source>
        <dbReference type="ARBA" id="ARBA00022771"/>
    </source>
</evidence>
<keyword evidence="2 4" id="KW-0863">Zinc-finger</keyword>
<dbReference type="GO" id="GO:0008270">
    <property type="term" value="F:zinc ion binding"/>
    <property type="evidence" value="ECO:0007669"/>
    <property type="project" value="UniProtKB-KW"/>
</dbReference>
<protein>
    <recommendedName>
        <fullName evidence="5">RING-type domain-containing protein</fullName>
    </recommendedName>
</protein>
<dbReference type="PROSITE" id="PS50089">
    <property type="entry name" value="ZF_RING_2"/>
    <property type="match status" value="1"/>
</dbReference>
<name>A0A8J8NVC6_HALGN</name>
<dbReference type="GO" id="GO:0005634">
    <property type="term" value="C:nucleus"/>
    <property type="evidence" value="ECO:0007669"/>
    <property type="project" value="TreeGrafter"/>
</dbReference>
<dbReference type="PANTHER" id="PTHR45931:SF3">
    <property type="entry name" value="RING ZINC FINGER-CONTAINING PROTEIN"/>
    <property type="match status" value="1"/>
</dbReference>
<dbReference type="AlphaFoldDB" id="A0A8J8NVC6"/>
<evidence type="ECO:0000313" key="7">
    <source>
        <dbReference type="EMBL" id="TNV81385.1"/>
    </source>
</evidence>
<dbReference type="GO" id="GO:0061630">
    <property type="term" value="F:ubiquitin protein ligase activity"/>
    <property type="evidence" value="ECO:0007669"/>
    <property type="project" value="TreeGrafter"/>
</dbReference>
<dbReference type="EMBL" id="RRYP01006249">
    <property type="protein sequence ID" value="TNV81359.1"/>
    <property type="molecule type" value="Genomic_DNA"/>
</dbReference>
<evidence type="ECO:0000256" key="4">
    <source>
        <dbReference type="PROSITE-ProRule" id="PRU00175"/>
    </source>
</evidence>
<keyword evidence="1" id="KW-0479">Metal-binding</keyword>
<dbReference type="PANTHER" id="PTHR45931">
    <property type="entry name" value="SI:CH211-59O9.10"/>
    <property type="match status" value="1"/>
</dbReference>
<keyword evidence="8" id="KW-1185">Reference proteome</keyword>
<dbReference type="Gene3D" id="3.30.40.10">
    <property type="entry name" value="Zinc/RING finger domain, C3HC4 (zinc finger)"/>
    <property type="match status" value="1"/>
</dbReference>
<evidence type="ECO:0000256" key="1">
    <source>
        <dbReference type="ARBA" id="ARBA00022723"/>
    </source>
</evidence>
<accession>A0A8J8NVC6</accession>
<evidence type="ECO:0000259" key="5">
    <source>
        <dbReference type="PROSITE" id="PS50089"/>
    </source>
</evidence>